<evidence type="ECO:0000313" key="2">
    <source>
        <dbReference type="Proteomes" id="UP001642464"/>
    </source>
</evidence>
<keyword evidence="2" id="KW-1185">Reference proteome</keyword>
<evidence type="ECO:0000313" key="1">
    <source>
        <dbReference type="EMBL" id="CAK9101789.1"/>
    </source>
</evidence>
<dbReference type="Gene3D" id="1.20.140.30">
    <property type="entry name" value="MOB kinase activator"/>
    <property type="match status" value="1"/>
</dbReference>
<name>A0ABP0RME5_9DINO</name>
<dbReference type="EMBL" id="CAXAMM010041907">
    <property type="protein sequence ID" value="CAK9101789.1"/>
    <property type="molecule type" value="Genomic_DNA"/>
</dbReference>
<dbReference type="PANTHER" id="PTHR22599">
    <property type="entry name" value="MPS ONE BINDER KINASE ACTIVATOR-LIKE MOB"/>
    <property type="match status" value="1"/>
</dbReference>
<dbReference type="InterPro" id="IPR036703">
    <property type="entry name" value="MOB_kinase_act_sf"/>
</dbReference>
<proteinExistence type="predicted"/>
<dbReference type="Proteomes" id="UP001642464">
    <property type="component" value="Unassembled WGS sequence"/>
</dbReference>
<organism evidence="1 2">
    <name type="scientific">Durusdinium trenchii</name>
    <dbReference type="NCBI Taxonomy" id="1381693"/>
    <lineage>
        <taxon>Eukaryota</taxon>
        <taxon>Sar</taxon>
        <taxon>Alveolata</taxon>
        <taxon>Dinophyceae</taxon>
        <taxon>Suessiales</taxon>
        <taxon>Symbiodiniaceae</taxon>
        <taxon>Durusdinium</taxon>
    </lineage>
</organism>
<reference evidence="1 2" key="1">
    <citation type="submission" date="2024-02" db="EMBL/GenBank/DDBJ databases">
        <authorList>
            <person name="Chen Y."/>
            <person name="Shah S."/>
            <person name="Dougan E. K."/>
            <person name="Thang M."/>
            <person name="Chan C."/>
        </authorList>
    </citation>
    <scope>NUCLEOTIDE SEQUENCE [LARGE SCALE GENOMIC DNA]</scope>
</reference>
<dbReference type="InterPro" id="IPR005301">
    <property type="entry name" value="MOB_kinase_act_fam"/>
</dbReference>
<comment type="caution">
    <text evidence="1">The sequence shown here is derived from an EMBL/GenBank/DDBJ whole genome shotgun (WGS) entry which is preliminary data.</text>
</comment>
<protein>
    <submittedName>
        <fullName evidence="1">MOB kinase activator-like 4 (Mob as tumor suppressor protein 4) (Dmob4) (Mps one binder kinase activator-like 4)</fullName>
    </submittedName>
</protein>
<dbReference type="SUPFAM" id="SSF101152">
    <property type="entry name" value="Mob1/phocein"/>
    <property type="match status" value="1"/>
</dbReference>
<dbReference type="Pfam" id="PF03637">
    <property type="entry name" value="Mob1_phocein"/>
    <property type="match status" value="1"/>
</dbReference>
<dbReference type="SMART" id="SM01388">
    <property type="entry name" value="Mob1_phocein"/>
    <property type="match status" value="1"/>
</dbReference>
<gene>
    <name evidence="1" type="ORF">SCF082_LOCUS47587</name>
</gene>
<sequence>MSEDGDGQQRLHRNLPGTKAADMWKWSARPFSDYDGPLALSEYIQDLIRSKPSDIEKIYELPSPEIDVLLWQYEHLRQFVLEFNLLLVALAGECTVETCPKMTASNEWQYLCAAHRKPQDCAAIDYIRHTIEGSTALLTNRPRATRDPVATRASGPGLEEVPSAKHCAKHFQSMSRRLYRIFAHVYFHHRATFDWVEGKTRLCARFQHFVMRYQLMSRSMLLVPQESIEGTH</sequence>
<accession>A0ABP0RME5</accession>